<evidence type="ECO:0000313" key="1">
    <source>
        <dbReference type="EMBL" id="VDO27531.1"/>
    </source>
</evidence>
<name>A0A0N4W770_HAEPC</name>
<evidence type="ECO:0000313" key="2">
    <source>
        <dbReference type="Proteomes" id="UP000268014"/>
    </source>
</evidence>
<accession>A0A0N4W770</accession>
<dbReference type="AlphaFoldDB" id="A0A0N4W770"/>
<keyword evidence="2" id="KW-1185">Reference proteome</keyword>
<evidence type="ECO:0000313" key="3">
    <source>
        <dbReference type="WBParaSite" id="HPLM_0000595501-mRNA-1"/>
    </source>
</evidence>
<reference evidence="3" key="1">
    <citation type="submission" date="2017-02" db="UniProtKB">
        <authorList>
            <consortium name="WormBaseParasite"/>
        </authorList>
    </citation>
    <scope>IDENTIFICATION</scope>
</reference>
<gene>
    <name evidence="1" type="ORF">HPLM_LOCUS5947</name>
</gene>
<organism evidence="3">
    <name type="scientific">Haemonchus placei</name>
    <name type="common">Barber's pole worm</name>
    <dbReference type="NCBI Taxonomy" id="6290"/>
    <lineage>
        <taxon>Eukaryota</taxon>
        <taxon>Metazoa</taxon>
        <taxon>Ecdysozoa</taxon>
        <taxon>Nematoda</taxon>
        <taxon>Chromadorea</taxon>
        <taxon>Rhabditida</taxon>
        <taxon>Rhabditina</taxon>
        <taxon>Rhabditomorpha</taxon>
        <taxon>Strongyloidea</taxon>
        <taxon>Trichostrongylidae</taxon>
        <taxon>Haemonchus</taxon>
    </lineage>
</organism>
<sequence length="37" mass="4285">MSNTNFVAYKNSVEYFPNTFEYFSTAPLFLIPMVLTS</sequence>
<proteinExistence type="predicted"/>
<dbReference type="Proteomes" id="UP000268014">
    <property type="component" value="Unassembled WGS sequence"/>
</dbReference>
<reference evidence="1 2" key="2">
    <citation type="submission" date="2018-11" db="EMBL/GenBank/DDBJ databases">
        <authorList>
            <consortium name="Pathogen Informatics"/>
        </authorList>
    </citation>
    <scope>NUCLEOTIDE SEQUENCE [LARGE SCALE GENOMIC DNA]</scope>
    <source>
        <strain evidence="1 2">MHpl1</strain>
    </source>
</reference>
<dbReference type="EMBL" id="UZAF01016412">
    <property type="protein sequence ID" value="VDO27531.1"/>
    <property type="molecule type" value="Genomic_DNA"/>
</dbReference>
<dbReference type="WBParaSite" id="HPLM_0000595501-mRNA-1">
    <property type="protein sequence ID" value="HPLM_0000595501-mRNA-1"/>
    <property type="gene ID" value="HPLM_0000595501"/>
</dbReference>
<protein>
    <submittedName>
        <fullName evidence="1 3">Uncharacterized protein</fullName>
    </submittedName>
</protein>